<dbReference type="NCBIfam" id="NF004324">
    <property type="entry name" value="PRK05717.1"/>
    <property type="match status" value="1"/>
</dbReference>
<evidence type="ECO:0000313" key="3">
    <source>
        <dbReference type="EMBL" id="SEJ20539.1"/>
    </source>
</evidence>
<dbReference type="STRING" id="170623.SAMN04244579_03484"/>
<evidence type="ECO:0000256" key="1">
    <source>
        <dbReference type="ARBA" id="ARBA00006484"/>
    </source>
</evidence>
<dbReference type="PROSITE" id="PS00061">
    <property type="entry name" value="ADH_SHORT"/>
    <property type="match status" value="1"/>
</dbReference>
<dbReference type="AlphaFoldDB" id="A0A1H6WUG6"/>
<dbReference type="InterPro" id="IPR002347">
    <property type="entry name" value="SDR_fam"/>
</dbReference>
<proteinExistence type="inferred from homology"/>
<dbReference type="PANTHER" id="PTHR24321">
    <property type="entry name" value="DEHYDROGENASES, SHORT CHAIN"/>
    <property type="match status" value="1"/>
</dbReference>
<dbReference type="InterPro" id="IPR036291">
    <property type="entry name" value="NAD(P)-bd_dom_sf"/>
</dbReference>
<keyword evidence="2" id="KW-0560">Oxidoreductase</keyword>
<protein>
    <submittedName>
        <fullName evidence="3">NAD(P)-dependent dehydrogenase, short-chain alcohol dehydrogenase family</fullName>
    </submittedName>
</protein>
<dbReference type="RefSeq" id="WP_090901583.1">
    <property type="nucleotide sequence ID" value="NZ_FNYO01000051.1"/>
</dbReference>
<dbReference type="EMBL" id="FNYO01000051">
    <property type="protein sequence ID" value="SEJ20539.1"/>
    <property type="molecule type" value="Genomic_DNA"/>
</dbReference>
<dbReference type="PRINTS" id="PR00081">
    <property type="entry name" value="GDHRDH"/>
</dbReference>
<dbReference type="FunFam" id="3.40.50.720:FF:000084">
    <property type="entry name" value="Short-chain dehydrogenase reductase"/>
    <property type="match status" value="1"/>
</dbReference>
<evidence type="ECO:0000313" key="4">
    <source>
        <dbReference type="Proteomes" id="UP000199005"/>
    </source>
</evidence>
<reference evidence="3 4" key="1">
    <citation type="submission" date="2016-10" db="EMBL/GenBank/DDBJ databases">
        <authorList>
            <person name="de Groot N.N."/>
        </authorList>
    </citation>
    <scope>NUCLEOTIDE SEQUENCE [LARGE SCALE GENOMIC DNA]</scope>
    <source>
        <strain evidence="3 4">DSM 1041</strain>
    </source>
</reference>
<dbReference type="SUPFAM" id="SSF51735">
    <property type="entry name" value="NAD(P)-binding Rossmann-fold domains"/>
    <property type="match status" value="1"/>
</dbReference>
<comment type="similarity">
    <text evidence="1">Belongs to the short-chain dehydrogenases/reductases (SDR) family.</text>
</comment>
<dbReference type="InterPro" id="IPR020904">
    <property type="entry name" value="Sc_DH/Rdtase_CS"/>
</dbReference>
<dbReference type="Proteomes" id="UP000199005">
    <property type="component" value="Unassembled WGS sequence"/>
</dbReference>
<dbReference type="Pfam" id="PF13561">
    <property type="entry name" value="adh_short_C2"/>
    <property type="match status" value="1"/>
</dbReference>
<gene>
    <name evidence="3" type="ORF">SAMN04244579_03484</name>
</gene>
<dbReference type="PRINTS" id="PR00080">
    <property type="entry name" value="SDRFAMILY"/>
</dbReference>
<accession>A0A1H6WUG6</accession>
<organism evidence="3 4">
    <name type="scientific">Azotobacter beijerinckii</name>
    <dbReference type="NCBI Taxonomy" id="170623"/>
    <lineage>
        <taxon>Bacteria</taxon>
        <taxon>Pseudomonadati</taxon>
        <taxon>Pseudomonadota</taxon>
        <taxon>Gammaproteobacteria</taxon>
        <taxon>Pseudomonadales</taxon>
        <taxon>Pseudomonadaceae</taxon>
        <taxon>Azotobacter</taxon>
    </lineage>
</organism>
<dbReference type="PANTHER" id="PTHR24321:SF8">
    <property type="entry name" value="ESTRADIOL 17-BETA-DEHYDROGENASE 8-RELATED"/>
    <property type="match status" value="1"/>
</dbReference>
<sequence>MIDLSLETDRPPSNGKVALVTGAVRGIGLGISAWLIAEGWQVVLVDIDRKRGSRVAKALGGSAWFVGMDVAQESQVAMGVAEVLGQFGRLDALVCNAAFADPRNPPLAELRLSHWNHVLGVNLTGPLLLAKHCSAYLQAHHGAMVNIASTRAHQSESNSEAYAASKAGLLGLTHALAISLGPDVRVNAVSPGWIDARSPSERQQAPLSAQNHVQHPAGRVGSVEDVAALVAWLLSDRAGFVTGQEFVVDGGMTRKMIYLD</sequence>
<dbReference type="GO" id="GO:0016491">
    <property type="term" value="F:oxidoreductase activity"/>
    <property type="evidence" value="ECO:0007669"/>
    <property type="project" value="UniProtKB-KW"/>
</dbReference>
<dbReference type="Gene3D" id="3.40.50.720">
    <property type="entry name" value="NAD(P)-binding Rossmann-like Domain"/>
    <property type="match status" value="1"/>
</dbReference>
<name>A0A1H6WUG6_9GAMM</name>
<evidence type="ECO:0000256" key="2">
    <source>
        <dbReference type="ARBA" id="ARBA00023002"/>
    </source>
</evidence>